<dbReference type="EMBL" id="CP036402">
    <property type="protein sequence ID" value="QBI21074.1"/>
    <property type="molecule type" value="Genomic_DNA"/>
</dbReference>
<dbReference type="PANTHER" id="PTHR30032">
    <property type="entry name" value="N-ACETYLMURAMOYL-L-ALANINE AMIDASE-RELATED"/>
    <property type="match status" value="1"/>
</dbReference>
<proteinExistence type="predicted"/>
<evidence type="ECO:0000313" key="1">
    <source>
        <dbReference type="EMBL" id="QBI21074.1"/>
    </source>
</evidence>
<organism evidence="1 2">
    <name type="scientific">Egibacter rhizosphaerae</name>
    <dbReference type="NCBI Taxonomy" id="1670831"/>
    <lineage>
        <taxon>Bacteria</taxon>
        <taxon>Bacillati</taxon>
        <taxon>Actinomycetota</taxon>
        <taxon>Nitriliruptoria</taxon>
        <taxon>Egibacterales</taxon>
        <taxon>Egibacteraceae</taxon>
        <taxon>Egibacter</taxon>
    </lineage>
</organism>
<dbReference type="AlphaFoldDB" id="A0A411YIG0"/>
<gene>
    <name evidence="1" type="ORF">ER308_16835</name>
</gene>
<dbReference type="RefSeq" id="WP_131156067.1">
    <property type="nucleotide sequence ID" value="NZ_CP036402.1"/>
</dbReference>
<dbReference type="KEGG" id="erz:ER308_16835"/>
<name>A0A411YIG0_9ACTN</name>
<dbReference type="Proteomes" id="UP000291469">
    <property type="component" value="Chromosome"/>
</dbReference>
<dbReference type="Pfam" id="PF04122">
    <property type="entry name" value="CW_binding_2"/>
    <property type="match status" value="3"/>
</dbReference>
<protein>
    <submittedName>
        <fullName evidence="1">Cell wall-binding repeat-containing protein</fullName>
    </submittedName>
</protein>
<evidence type="ECO:0000313" key="2">
    <source>
        <dbReference type="Proteomes" id="UP000291469"/>
    </source>
</evidence>
<reference evidence="1 2" key="1">
    <citation type="submission" date="2019-01" db="EMBL/GenBank/DDBJ databases">
        <title>Egibacter rhizosphaerae EGI 80759T.</title>
        <authorList>
            <person name="Chen D.-D."/>
            <person name="Tian Y."/>
            <person name="Jiao J.-Y."/>
            <person name="Zhang X.-T."/>
            <person name="Zhang Y.-G."/>
            <person name="Zhang Y."/>
            <person name="Xiao M."/>
            <person name="Shu W.-S."/>
            <person name="Li W.-J."/>
        </authorList>
    </citation>
    <scope>NUCLEOTIDE SEQUENCE [LARGE SCALE GENOMIC DNA]</scope>
    <source>
        <strain evidence="1 2">EGI 80759</strain>
    </source>
</reference>
<dbReference type="PANTHER" id="PTHR30032:SF8">
    <property type="entry name" value="GERMINATION-SPECIFIC N-ACETYLMURAMOYL-L-ALANINE AMIDASE"/>
    <property type="match status" value="1"/>
</dbReference>
<keyword evidence="2" id="KW-1185">Reference proteome</keyword>
<dbReference type="OrthoDB" id="9764271at2"/>
<dbReference type="InterPro" id="IPR051922">
    <property type="entry name" value="Bact_Sporulation_Assoc"/>
</dbReference>
<dbReference type="InterPro" id="IPR007253">
    <property type="entry name" value="Cell_wall-bd_2"/>
</dbReference>
<sequence>MTRTTFVPAFLATLGTGTLAVLVAVTVGGSARADDHERDLAAQRLAGENRFDTAAAVAEAAFDPTDVDEVFVASGREFADALVGGPAAAAIGAPVLLTESAWLPGGTRDALEALRPDRVTVLGGTSAVADAVETELEDLAEEVRRWRGADRFETAATIATEAFAPSDVDRVYLATGSGFADGLTGGPAAAADGAPILLAGDDLPSATAEQLDALTPEEVVVLGGRAVLSDAVASEAAAAAGVETVERLWGPDRFATATEIAMQRFDPEATERAFVATGHEFADALTTAPAAASAGAPLLLVGASGEEPLSALGGLAVAEVTVLGGVRAVSHFAFGQMDGTALPASAREPAHLELNTPARVAAGEPFTIDAVVTDAHGRSVPSAGVKLRAVEAAFPTPLRTALDGVVRHEAVEDLDFNDGYEATLGDLEASARYDVLPREDVSTHHAGEDAEAAADCEALREDGDGAALVFPGRDGPGWDQAGAAPVEVDFLGCGSGFEGHLDYELWHEDDLRARVGDGTFAGALGEWRRFSFRELLHRSGDWRVEVFQLDAATGERLDYDEQTFTVD</sequence>
<accession>A0A411YIG0</accession>